<dbReference type="PANTHER" id="PTHR48022:SF41">
    <property type="entry name" value="MAJOR FACILITATOR SUPERFAMILY (MFS) PROFILE DOMAIN-CONTAINING PROTEIN"/>
    <property type="match status" value="1"/>
</dbReference>
<organism evidence="6 7">
    <name type="scientific">Fusarium phyllophilum</name>
    <dbReference type="NCBI Taxonomy" id="47803"/>
    <lineage>
        <taxon>Eukaryota</taxon>
        <taxon>Fungi</taxon>
        <taxon>Dikarya</taxon>
        <taxon>Ascomycota</taxon>
        <taxon>Pezizomycotina</taxon>
        <taxon>Sordariomycetes</taxon>
        <taxon>Hypocreomycetidae</taxon>
        <taxon>Hypocreales</taxon>
        <taxon>Nectriaceae</taxon>
        <taxon>Fusarium</taxon>
        <taxon>Fusarium fujikuroi species complex</taxon>
    </lineage>
</organism>
<comment type="caution">
    <text evidence="6">The sequence shown here is derived from an EMBL/GenBank/DDBJ whole genome shotgun (WGS) entry which is preliminary data.</text>
</comment>
<keyword evidence="2 5" id="KW-0812">Transmembrane</keyword>
<evidence type="ECO:0000256" key="3">
    <source>
        <dbReference type="ARBA" id="ARBA00022989"/>
    </source>
</evidence>
<feature type="transmembrane region" description="Helical" evidence="5">
    <location>
        <begin position="126"/>
        <end position="143"/>
    </location>
</feature>
<dbReference type="AlphaFoldDB" id="A0A8H5JYC3"/>
<evidence type="ECO:0000256" key="1">
    <source>
        <dbReference type="ARBA" id="ARBA00004141"/>
    </source>
</evidence>
<feature type="transmembrane region" description="Helical" evidence="5">
    <location>
        <begin position="183"/>
        <end position="201"/>
    </location>
</feature>
<dbReference type="GO" id="GO:0016020">
    <property type="term" value="C:membrane"/>
    <property type="evidence" value="ECO:0007669"/>
    <property type="project" value="UniProtKB-SubCell"/>
</dbReference>
<dbReference type="InterPro" id="IPR050360">
    <property type="entry name" value="MFS_Sugar_Transporters"/>
</dbReference>
<keyword evidence="4 5" id="KW-0472">Membrane</keyword>
<evidence type="ECO:0000313" key="6">
    <source>
        <dbReference type="EMBL" id="KAF5564209.1"/>
    </source>
</evidence>
<keyword evidence="3 5" id="KW-1133">Transmembrane helix</keyword>
<evidence type="ECO:0000256" key="4">
    <source>
        <dbReference type="ARBA" id="ARBA00023136"/>
    </source>
</evidence>
<dbReference type="SUPFAM" id="SSF103473">
    <property type="entry name" value="MFS general substrate transporter"/>
    <property type="match status" value="1"/>
</dbReference>
<dbReference type="Proteomes" id="UP000582016">
    <property type="component" value="Unassembled WGS sequence"/>
</dbReference>
<gene>
    <name evidence="6" type="ORF">FPHYL_4829</name>
</gene>
<dbReference type="Pfam" id="PF00083">
    <property type="entry name" value="Sugar_tr"/>
    <property type="match status" value="1"/>
</dbReference>
<evidence type="ECO:0000256" key="2">
    <source>
        <dbReference type="ARBA" id="ARBA00022692"/>
    </source>
</evidence>
<name>A0A8H5JYC3_9HYPO</name>
<feature type="transmembrane region" description="Helical" evidence="5">
    <location>
        <begin position="71"/>
        <end position="92"/>
    </location>
</feature>
<reference evidence="6 7" key="1">
    <citation type="submission" date="2020-05" db="EMBL/GenBank/DDBJ databases">
        <title>Identification and distribution of gene clusters putatively required for synthesis of sphingolipid metabolism inhibitors in phylogenetically diverse species of the filamentous fungus Fusarium.</title>
        <authorList>
            <person name="Kim H.-S."/>
            <person name="Busman M."/>
            <person name="Brown D.W."/>
            <person name="Divon H."/>
            <person name="Uhlig S."/>
            <person name="Proctor R.H."/>
        </authorList>
    </citation>
    <scope>NUCLEOTIDE SEQUENCE [LARGE SCALE GENOMIC DNA]</scope>
    <source>
        <strain evidence="6 7">NRRL 13617</strain>
    </source>
</reference>
<dbReference type="PANTHER" id="PTHR48022">
    <property type="entry name" value="PLASTIDIC GLUCOSE TRANSPORTER 4"/>
    <property type="match status" value="1"/>
</dbReference>
<evidence type="ECO:0000256" key="5">
    <source>
        <dbReference type="SAM" id="Phobius"/>
    </source>
</evidence>
<evidence type="ECO:0000313" key="7">
    <source>
        <dbReference type="Proteomes" id="UP000582016"/>
    </source>
</evidence>
<dbReference type="GO" id="GO:0005351">
    <property type="term" value="F:carbohydrate:proton symporter activity"/>
    <property type="evidence" value="ECO:0007669"/>
    <property type="project" value="TreeGrafter"/>
</dbReference>
<accession>A0A8H5JYC3</accession>
<proteinExistence type="predicted"/>
<feature type="transmembrane region" description="Helical" evidence="5">
    <location>
        <begin position="99"/>
        <end position="120"/>
    </location>
</feature>
<dbReference type="EMBL" id="JAAOAQ010000156">
    <property type="protein sequence ID" value="KAF5564209.1"/>
    <property type="molecule type" value="Genomic_DNA"/>
</dbReference>
<dbReference type="InterPro" id="IPR005828">
    <property type="entry name" value="MFS_sugar_transport-like"/>
</dbReference>
<protein>
    <submittedName>
        <fullName evidence="6">Maltose permease</fullName>
    </submittedName>
</protein>
<dbReference type="OrthoDB" id="6612291at2759"/>
<dbReference type="Gene3D" id="1.20.1250.20">
    <property type="entry name" value="MFS general substrate transporter like domains"/>
    <property type="match status" value="1"/>
</dbReference>
<keyword evidence="7" id="KW-1185">Reference proteome</keyword>
<feature type="transmembrane region" description="Helical" evidence="5">
    <location>
        <begin position="150"/>
        <end position="171"/>
    </location>
</feature>
<comment type="subcellular location">
    <subcellularLocation>
        <location evidence="1">Membrane</location>
        <topology evidence="1">Multi-pass membrane protein</topology>
    </subcellularLocation>
</comment>
<feature type="transmembrane region" description="Helical" evidence="5">
    <location>
        <begin position="37"/>
        <end position="65"/>
    </location>
</feature>
<dbReference type="InterPro" id="IPR036259">
    <property type="entry name" value="MFS_trans_sf"/>
</dbReference>
<sequence length="234" mass="26407">MVALQSTLEHEKQEQADAADVTWLECFKGPNFRRKRIIIFASIVQQFHGTNFVANGTYFMIIAGLSPEKSIMVLEIASGLSLAVIMISWFLVDYLGRRCTIMGCTALLAATWLSVGIAGFFLTQAALWYMGVMINLIMVFFNIGSGPANAVGFICNSFVSWVFNFCVPYIFNSDEGNLGGKTGLIFAALSVIAWVIFWFDLPEMKNRTYLERDEMFENKVKTRQFRKYRCQGSI</sequence>